<organism evidence="2 3">
    <name type="scientific">Petrolisthes cinctipes</name>
    <name type="common">Flat porcelain crab</name>
    <dbReference type="NCBI Taxonomy" id="88211"/>
    <lineage>
        <taxon>Eukaryota</taxon>
        <taxon>Metazoa</taxon>
        <taxon>Ecdysozoa</taxon>
        <taxon>Arthropoda</taxon>
        <taxon>Crustacea</taxon>
        <taxon>Multicrustacea</taxon>
        <taxon>Malacostraca</taxon>
        <taxon>Eumalacostraca</taxon>
        <taxon>Eucarida</taxon>
        <taxon>Decapoda</taxon>
        <taxon>Pleocyemata</taxon>
        <taxon>Anomura</taxon>
        <taxon>Galatheoidea</taxon>
        <taxon>Porcellanidae</taxon>
        <taxon>Petrolisthes</taxon>
    </lineage>
</organism>
<sequence length="75" mass="9175">MKEGEGDKNSKGIWREMMTGRKECERKEDEDYEFKNEGSAKKKEEEEERREKRTKGARNKDEREEDEEEEKEEEK</sequence>
<feature type="region of interest" description="Disordered" evidence="1">
    <location>
        <begin position="1"/>
        <end position="75"/>
    </location>
</feature>
<comment type="caution">
    <text evidence="2">The sequence shown here is derived from an EMBL/GenBank/DDBJ whole genome shotgun (WGS) entry which is preliminary data.</text>
</comment>
<proteinExistence type="predicted"/>
<reference evidence="2" key="1">
    <citation type="submission" date="2023-10" db="EMBL/GenBank/DDBJ databases">
        <title>Genome assemblies of two species of porcelain crab, Petrolisthes cinctipes and Petrolisthes manimaculis (Anomura: Porcellanidae).</title>
        <authorList>
            <person name="Angst P."/>
        </authorList>
    </citation>
    <scope>NUCLEOTIDE SEQUENCE</scope>
    <source>
        <strain evidence="2">PB745_01</strain>
        <tissue evidence="2">Gill</tissue>
    </source>
</reference>
<dbReference type="EMBL" id="JAWQEG010008890">
    <property type="protein sequence ID" value="KAK3849488.1"/>
    <property type="molecule type" value="Genomic_DNA"/>
</dbReference>
<gene>
    <name evidence="2" type="ORF">Pcinc_043762</name>
</gene>
<accession>A0AAE1BG17</accession>
<dbReference type="Proteomes" id="UP001286313">
    <property type="component" value="Unassembled WGS sequence"/>
</dbReference>
<dbReference type="AlphaFoldDB" id="A0AAE1BG17"/>
<protein>
    <submittedName>
        <fullName evidence="2">Uncharacterized protein</fullName>
    </submittedName>
</protein>
<evidence type="ECO:0000256" key="1">
    <source>
        <dbReference type="SAM" id="MobiDB-lite"/>
    </source>
</evidence>
<evidence type="ECO:0000313" key="2">
    <source>
        <dbReference type="EMBL" id="KAK3849488.1"/>
    </source>
</evidence>
<evidence type="ECO:0000313" key="3">
    <source>
        <dbReference type="Proteomes" id="UP001286313"/>
    </source>
</evidence>
<feature type="compositionally biased region" description="Acidic residues" evidence="1">
    <location>
        <begin position="63"/>
        <end position="75"/>
    </location>
</feature>
<keyword evidence="3" id="KW-1185">Reference proteome</keyword>
<name>A0AAE1BG17_PETCI</name>
<feature type="compositionally biased region" description="Basic and acidic residues" evidence="1">
    <location>
        <begin position="1"/>
        <end position="44"/>
    </location>
</feature>